<gene>
    <name evidence="1" type="ORF">QFI96_014775</name>
</gene>
<protein>
    <recommendedName>
        <fullName evidence="3">DUF2570 domain-containing protein</fullName>
    </recommendedName>
</protein>
<proteinExistence type="predicted"/>
<name>A0ABU9F9A6_9ENTR</name>
<evidence type="ECO:0000313" key="2">
    <source>
        <dbReference type="Proteomes" id="UP001312893"/>
    </source>
</evidence>
<sequence length="130" mass="14110">MMSRADLFIALALLVVTFGAGWYACGLYGDSQQLVIERAANAGAEQSRKYTEQMAGESARLLESKLAELTANETHTERVIRTEVVKPVFHNVCATDDYVRLFNAATDRAERTLSAKFAGPVPGNAAEAGR</sequence>
<reference evidence="1 2" key="1">
    <citation type="submission" date="2024-04" db="EMBL/GenBank/DDBJ databases">
        <title>Two novel Raoultella species associated with bleeding cankers of broadleaf hosts, Raoultella scottia sp. nov. and Raoultella lignicola sp. nov.</title>
        <authorList>
            <person name="Brady C.L."/>
        </authorList>
    </citation>
    <scope>NUCLEOTIDE SEQUENCE [LARGE SCALE GENOMIC DNA]</scope>
    <source>
        <strain evidence="1 2">TW_WC1a.1</strain>
    </source>
</reference>
<evidence type="ECO:0008006" key="3">
    <source>
        <dbReference type="Google" id="ProtNLM"/>
    </source>
</evidence>
<dbReference type="Proteomes" id="UP001312893">
    <property type="component" value="Unassembled WGS sequence"/>
</dbReference>
<organism evidence="1 2">
    <name type="scientific">Raoultella lignicola</name>
    <dbReference type="NCBI Taxonomy" id="3040939"/>
    <lineage>
        <taxon>Bacteria</taxon>
        <taxon>Pseudomonadati</taxon>
        <taxon>Pseudomonadota</taxon>
        <taxon>Gammaproteobacteria</taxon>
        <taxon>Enterobacterales</taxon>
        <taxon>Enterobacteriaceae</taxon>
        <taxon>Klebsiella/Raoultella group</taxon>
        <taxon>Raoultella</taxon>
    </lineage>
</organism>
<keyword evidence="2" id="KW-1185">Reference proteome</keyword>
<comment type="caution">
    <text evidence="1">The sequence shown here is derived from an EMBL/GenBank/DDBJ whole genome shotgun (WGS) entry which is preliminary data.</text>
</comment>
<dbReference type="PROSITE" id="PS51257">
    <property type="entry name" value="PROKAR_LIPOPROTEIN"/>
    <property type="match status" value="1"/>
</dbReference>
<dbReference type="EMBL" id="JARXNK020000104">
    <property type="protein sequence ID" value="MEL0552958.1"/>
    <property type="molecule type" value="Genomic_DNA"/>
</dbReference>
<accession>A0ABU9F9A6</accession>
<evidence type="ECO:0000313" key="1">
    <source>
        <dbReference type="EMBL" id="MEL0552958.1"/>
    </source>
</evidence>